<keyword evidence="4" id="KW-0812">Transmembrane</keyword>
<name>A0A6S6XUM0_9PROT</name>
<reference evidence="7 8" key="1">
    <citation type="submission" date="2020-03" db="EMBL/GenBank/DDBJ databases">
        <authorList>
            <consortium name="Genoscope - CEA"/>
            <person name="William W."/>
        </authorList>
    </citation>
    <scope>NUCLEOTIDE SEQUENCE [LARGE SCALE GENOMIC DNA]</scope>
    <source>
        <strain evidence="8">DSM 16959</strain>
    </source>
</reference>
<dbReference type="OrthoDB" id="8969999at2"/>
<proteinExistence type="inferred from homology"/>
<dbReference type="GO" id="GO:0005886">
    <property type="term" value="C:plasma membrane"/>
    <property type="evidence" value="ECO:0007669"/>
    <property type="project" value="UniProtKB-SubCell"/>
</dbReference>
<evidence type="ECO:0000313" key="8">
    <source>
        <dbReference type="Proteomes" id="UP000515733"/>
    </source>
</evidence>
<dbReference type="KEGG" id="doe:DENOEST_0668"/>
<keyword evidence="5" id="KW-1133">Transmembrane helix</keyword>
<keyword evidence="8" id="KW-1185">Reference proteome</keyword>
<accession>A0A6S6XUM0</accession>
<dbReference type="Proteomes" id="UP000515733">
    <property type="component" value="Chromosome"/>
</dbReference>
<dbReference type="GO" id="GO:0015109">
    <property type="term" value="F:chromate transmembrane transporter activity"/>
    <property type="evidence" value="ECO:0007669"/>
    <property type="project" value="InterPro"/>
</dbReference>
<comment type="similarity">
    <text evidence="2">Belongs to the chromate ion transporter (CHR) (TC 2.A.51) family.</text>
</comment>
<evidence type="ECO:0000256" key="1">
    <source>
        <dbReference type="ARBA" id="ARBA00004651"/>
    </source>
</evidence>
<comment type="subcellular location">
    <subcellularLocation>
        <location evidence="1">Cell membrane</location>
        <topology evidence="1">Multi-pass membrane protein</topology>
    </subcellularLocation>
</comment>
<dbReference type="RefSeq" id="WP_145769963.1">
    <property type="nucleotide sequence ID" value="NZ_LR778301.1"/>
</dbReference>
<evidence type="ECO:0000256" key="2">
    <source>
        <dbReference type="ARBA" id="ARBA00005262"/>
    </source>
</evidence>
<dbReference type="InterPro" id="IPR003370">
    <property type="entry name" value="Chromate_transpt"/>
</dbReference>
<evidence type="ECO:0000256" key="4">
    <source>
        <dbReference type="ARBA" id="ARBA00022692"/>
    </source>
</evidence>
<evidence type="ECO:0000256" key="3">
    <source>
        <dbReference type="ARBA" id="ARBA00022475"/>
    </source>
</evidence>
<gene>
    <name evidence="7" type="ORF">DENOEST_0668</name>
</gene>
<dbReference type="AlphaFoldDB" id="A0A6S6XUM0"/>
<dbReference type="PANTHER" id="PTHR43663:SF1">
    <property type="entry name" value="CHROMATE TRANSPORTER"/>
    <property type="match status" value="1"/>
</dbReference>
<evidence type="ECO:0000256" key="5">
    <source>
        <dbReference type="ARBA" id="ARBA00022989"/>
    </source>
</evidence>
<dbReference type="EMBL" id="LR778301">
    <property type="protein sequence ID" value="CAB1367833.1"/>
    <property type="molecule type" value="Genomic_DNA"/>
</dbReference>
<keyword evidence="6" id="KW-0472">Membrane</keyword>
<organism evidence="7 8">
    <name type="scientific">Denitratisoma oestradiolicum</name>
    <dbReference type="NCBI Taxonomy" id="311182"/>
    <lineage>
        <taxon>Bacteria</taxon>
        <taxon>Pseudomonadati</taxon>
        <taxon>Pseudomonadota</taxon>
        <taxon>Betaproteobacteria</taxon>
        <taxon>Nitrosomonadales</taxon>
        <taxon>Sterolibacteriaceae</taxon>
        <taxon>Denitratisoma</taxon>
    </lineage>
</organism>
<sequence length="181" mass="19211">MRPAGPTPGLVQLFLAFQGISLRAFGGALPWARRELVDQRRWLEPTEFANLLALCQFLPGPNIGNLAVLVGSRYRGIPGALAALLGLLAAPVAIVILLGMIYDRYGQMELMGRVLNGVAAAAAGLIADMALKMARPLERRGARAGLLFLLATFVAVGLLRLPLGPVMLVLAPLSILAARPR</sequence>
<evidence type="ECO:0000313" key="7">
    <source>
        <dbReference type="EMBL" id="CAB1367833.1"/>
    </source>
</evidence>
<dbReference type="PANTHER" id="PTHR43663">
    <property type="entry name" value="CHROMATE TRANSPORT PROTEIN-RELATED"/>
    <property type="match status" value="1"/>
</dbReference>
<protein>
    <submittedName>
        <fullName evidence="7">Chromate transporter</fullName>
    </submittedName>
</protein>
<keyword evidence="3" id="KW-1003">Cell membrane</keyword>
<evidence type="ECO:0000256" key="6">
    <source>
        <dbReference type="ARBA" id="ARBA00023136"/>
    </source>
</evidence>
<dbReference type="InterPro" id="IPR052518">
    <property type="entry name" value="CHR_Transporter"/>
</dbReference>
<dbReference type="Pfam" id="PF02417">
    <property type="entry name" value="Chromate_transp"/>
    <property type="match status" value="1"/>
</dbReference>